<protein>
    <submittedName>
        <fullName evidence="2">Uncharacterized protein</fullName>
    </submittedName>
</protein>
<keyword evidence="3" id="KW-1185">Reference proteome</keyword>
<dbReference type="Proteomes" id="UP001596108">
    <property type="component" value="Unassembled WGS sequence"/>
</dbReference>
<comment type="caution">
    <text evidence="2">The sequence shown here is derived from an EMBL/GenBank/DDBJ whole genome shotgun (WGS) entry which is preliminary data.</text>
</comment>
<feature type="region of interest" description="Disordered" evidence="1">
    <location>
        <begin position="74"/>
        <end position="98"/>
    </location>
</feature>
<sequence>MSRREQEWTIKLSLMGSIARSQEALAKILQNAANVTDLTGVTPETLQEHVRVITGMQGALLHMVTGFSWRPPVRGTPASPWLSEQISQRRQHTAGNRR</sequence>
<evidence type="ECO:0000256" key="1">
    <source>
        <dbReference type="SAM" id="MobiDB-lite"/>
    </source>
</evidence>
<proteinExistence type="predicted"/>
<accession>A0ABW0QWU0</accession>
<evidence type="ECO:0000313" key="3">
    <source>
        <dbReference type="Proteomes" id="UP001596108"/>
    </source>
</evidence>
<evidence type="ECO:0000313" key="2">
    <source>
        <dbReference type="EMBL" id="MFC5528502.1"/>
    </source>
</evidence>
<dbReference type="RefSeq" id="WP_378110343.1">
    <property type="nucleotide sequence ID" value="NZ_JBHSNC010000010.1"/>
</dbReference>
<organism evidence="2 3">
    <name type="scientific">Cohnella yongneupensis</name>
    <dbReference type="NCBI Taxonomy" id="425006"/>
    <lineage>
        <taxon>Bacteria</taxon>
        <taxon>Bacillati</taxon>
        <taxon>Bacillota</taxon>
        <taxon>Bacilli</taxon>
        <taxon>Bacillales</taxon>
        <taxon>Paenibacillaceae</taxon>
        <taxon>Cohnella</taxon>
    </lineage>
</organism>
<dbReference type="EMBL" id="JBHSNC010000010">
    <property type="protein sequence ID" value="MFC5528502.1"/>
    <property type="molecule type" value="Genomic_DNA"/>
</dbReference>
<feature type="compositionally biased region" description="Basic residues" evidence="1">
    <location>
        <begin position="89"/>
        <end position="98"/>
    </location>
</feature>
<name>A0ABW0QWU0_9BACL</name>
<reference evidence="3" key="1">
    <citation type="journal article" date="2019" name="Int. J. Syst. Evol. Microbiol.">
        <title>The Global Catalogue of Microorganisms (GCM) 10K type strain sequencing project: providing services to taxonomists for standard genome sequencing and annotation.</title>
        <authorList>
            <consortium name="The Broad Institute Genomics Platform"/>
            <consortium name="The Broad Institute Genome Sequencing Center for Infectious Disease"/>
            <person name="Wu L."/>
            <person name="Ma J."/>
        </authorList>
    </citation>
    <scope>NUCLEOTIDE SEQUENCE [LARGE SCALE GENOMIC DNA]</scope>
    <source>
        <strain evidence="3">CGMCC 1.18578</strain>
    </source>
</reference>
<gene>
    <name evidence="2" type="ORF">ACFPQ4_03425</name>
</gene>